<evidence type="ECO:0000256" key="1">
    <source>
        <dbReference type="SAM" id="MobiDB-lite"/>
    </source>
</evidence>
<organism evidence="2 3">
    <name type="scientific">Cotesia glomerata</name>
    <name type="common">Lepidopteran parasitic wasp</name>
    <name type="synonym">Apanteles glomeratus</name>
    <dbReference type="NCBI Taxonomy" id="32391"/>
    <lineage>
        <taxon>Eukaryota</taxon>
        <taxon>Metazoa</taxon>
        <taxon>Ecdysozoa</taxon>
        <taxon>Arthropoda</taxon>
        <taxon>Hexapoda</taxon>
        <taxon>Insecta</taxon>
        <taxon>Pterygota</taxon>
        <taxon>Neoptera</taxon>
        <taxon>Endopterygota</taxon>
        <taxon>Hymenoptera</taxon>
        <taxon>Apocrita</taxon>
        <taxon>Ichneumonoidea</taxon>
        <taxon>Braconidae</taxon>
        <taxon>Microgastrinae</taxon>
        <taxon>Cotesia</taxon>
    </lineage>
</organism>
<dbReference type="AlphaFoldDB" id="A0AAV7IHW5"/>
<evidence type="ECO:0008006" key="4">
    <source>
        <dbReference type="Google" id="ProtNLM"/>
    </source>
</evidence>
<name>A0AAV7IHW5_COTGL</name>
<proteinExistence type="predicted"/>
<comment type="caution">
    <text evidence="2">The sequence shown here is derived from an EMBL/GenBank/DDBJ whole genome shotgun (WGS) entry which is preliminary data.</text>
</comment>
<sequence>MDYGKELKLFYTCGVCETICEEIHSHPCMKRYQNFHVDKNYYLYPLLADKRTIIRRAQFENGTEKIIRELLPELDGKDDVSQLYSGRAIGGEKKASVEEFVDYHVLDDEDDMLSLPSPQKSPTLQSASTKGCKGGKKKEAIMSQKPQESKLTDDEIEFLILEVQSRPPLWNYETPLANRSSKATDLLWEEISKAMNCMLNFFFSINF</sequence>
<feature type="compositionally biased region" description="Polar residues" evidence="1">
    <location>
        <begin position="116"/>
        <end position="129"/>
    </location>
</feature>
<feature type="region of interest" description="Disordered" evidence="1">
    <location>
        <begin position="114"/>
        <end position="147"/>
    </location>
</feature>
<reference evidence="2 3" key="1">
    <citation type="journal article" date="2021" name="J. Hered.">
        <title>A chromosome-level genome assembly of the parasitoid wasp, Cotesia glomerata (Hymenoptera: Braconidae).</title>
        <authorList>
            <person name="Pinto B.J."/>
            <person name="Weis J.J."/>
            <person name="Gamble T."/>
            <person name="Ode P.J."/>
            <person name="Paul R."/>
            <person name="Zaspel J.M."/>
        </authorList>
    </citation>
    <scope>NUCLEOTIDE SEQUENCE [LARGE SCALE GENOMIC DNA]</scope>
    <source>
        <strain evidence="2">CgM1</strain>
    </source>
</reference>
<accession>A0AAV7IHW5</accession>
<dbReference type="EMBL" id="JAHXZJ010001187">
    <property type="protein sequence ID" value="KAH0553192.1"/>
    <property type="molecule type" value="Genomic_DNA"/>
</dbReference>
<evidence type="ECO:0000313" key="2">
    <source>
        <dbReference type="EMBL" id="KAH0553192.1"/>
    </source>
</evidence>
<dbReference type="Proteomes" id="UP000826195">
    <property type="component" value="Unassembled WGS sequence"/>
</dbReference>
<protein>
    <recommendedName>
        <fullName evidence="4">MADF domain-containing protein</fullName>
    </recommendedName>
</protein>
<gene>
    <name evidence="2" type="ORF">KQX54_000615</name>
</gene>
<evidence type="ECO:0000313" key="3">
    <source>
        <dbReference type="Proteomes" id="UP000826195"/>
    </source>
</evidence>
<keyword evidence="3" id="KW-1185">Reference proteome</keyword>